<proteinExistence type="predicted"/>
<geneLocation type="plasmid" evidence="4">
    <name>poxa23_010062</name>
</geneLocation>
<evidence type="ECO:0000313" key="4">
    <source>
        <dbReference type="Proteomes" id="UP000279962"/>
    </source>
</evidence>
<gene>
    <name evidence="3" type="ORF">CDG68_01665</name>
</gene>
<evidence type="ECO:0000313" key="3">
    <source>
        <dbReference type="EMBL" id="AYO52480.1"/>
    </source>
</evidence>
<sequence length="165" mass="18183">MSSSYSSTYTSTYTVSDVEKVVRSIKADLIMIAGSTKAMTEDDAKKYAHDIELLAKNNYITTVDVTLMSSYESEVNAVKYLFQTENASGTERPGGVMWPYTPNGRIRIILSPSDSYHKETEKVKKLGLKISWGTTDENTNHSSLSASGERGYSSNGFGANRSDYS</sequence>
<accession>A0A3G2SX98</accession>
<dbReference type="EMBL" id="CP033130">
    <property type="protein sequence ID" value="AYO52480.1"/>
    <property type="molecule type" value="Genomic_DNA"/>
</dbReference>
<protein>
    <recommendedName>
        <fullName evidence="2">Bacterial HORMA domain-containing protein</fullName>
    </recommendedName>
</protein>
<dbReference type="InterPro" id="IPR041162">
    <property type="entry name" value="Bact_HORMA_1"/>
</dbReference>
<evidence type="ECO:0000259" key="2">
    <source>
        <dbReference type="Pfam" id="PF18138"/>
    </source>
</evidence>
<dbReference type="RefSeq" id="WP_038350076.1">
    <property type="nucleotide sequence ID" value="NZ_CP033130.1"/>
</dbReference>
<dbReference type="Pfam" id="PF18138">
    <property type="entry name" value="bacHORMA_1"/>
    <property type="match status" value="1"/>
</dbReference>
<organism evidence="3 4">
    <name type="scientific">Acinetobacter wuhouensis</name>
    <dbReference type="NCBI Taxonomy" id="1879050"/>
    <lineage>
        <taxon>Bacteria</taxon>
        <taxon>Pseudomonadati</taxon>
        <taxon>Pseudomonadota</taxon>
        <taxon>Gammaproteobacteria</taxon>
        <taxon>Moraxellales</taxon>
        <taxon>Moraxellaceae</taxon>
        <taxon>Acinetobacter</taxon>
    </lineage>
</organism>
<feature type="region of interest" description="Disordered" evidence="1">
    <location>
        <begin position="133"/>
        <end position="165"/>
    </location>
</feature>
<dbReference type="Proteomes" id="UP000279962">
    <property type="component" value="Plasmid pOXA23_010062"/>
</dbReference>
<evidence type="ECO:0000256" key="1">
    <source>
        <dbReference type="SAM" id="MobiDB-lite"/>
    </source>
</evidence>
<feature type="domain" description="Bacterial HORMA" evidence="2">
    <location>
        <begin position="4"/>
        <end position="164"/>
    </location>
</feature>
<dbReference type="AlphaFoldDB" id="A0A3G2SX98"/>
<name>A0A3G2SX98_9GAMM</name>
<reference evidence="3 4" key="1">
    <citation type="submission" date="2018-10" db="EMBL/GenBank/DDBJ databases">
        <title>The complete genome of Acinetobacter wuhouensis strain WCHAW010062.</title>
        <authorList>
            <person name="Hu Y."/>
            <person name="Long H."/>
            <person name="Feng Y."/>
            <person name="Zong Z."/>
        </authorList>
    </citation>
    <scope>NUCLEOTIDE SEQUENCE [LARGE SCALE GENOMIC DNA]</scope>
    <source>
        <strain evidence="3 4">WCHAW010062</strain>
        <plasmid evidence="4">poxa23_010062</plasmid>
    </source>
</reference>
<keyword evidence="3" id="KW-0614">Plasmid</keyword>